<protein>
    <submittedName>
        <fullName evidence="2">Uncharacterized protein</fullName>
    </submittedName>
</protein>
<comment type="caution">
    <text evidence="2">The sequence shown here is derived from an EMBL/GenBank/DDBJ whole genome shotgun (WGS) entry which is preliminary data.</text>
</comment>
<keyword evidence="1" id="KW-0472">Membrane</keyword>
<accession>A0ABV9VY02</accession>
<feature type="transmembrane region" description="Helical" evidence="1">
    <location>
        <begin position="38"/>
        <end position="60"/>
    </location>
</feature>
<evidence type="ECO:0000313" key="2">
    <source>
        <dbReference type="EMBL" id="MFC5000609.1"/>
    </source>
</evidence>
<organism evidence="2 3">
    <name type="scientific">Dactylosporangium cerinum</name>
    <dbReference type="NCBI Taxonomy" id="1434730"/>
    <lineage>
        <taxon>Bacteria</taxon>
        <taxon>Bacillati</taxon>
        <taxon>Actinomycetota</taxon>
        <taxon>Actinomycetes</taxon>
        <taxon>Micromonosporales</taxon>
        <taxon>Micromonosporaceae</taxon>
        <taxon>Dactylosporangium</taxon>
    </lineage>
</organism>
<gene>
    <name evidence="2" type="ORF">ACFPIJ_22575</name>
</gene>
<proteinExistence type="predicted"/>
<dbReference type="RefSeq" id="WP_380117158.1">
    <property type="nucleotide sequence ID" value="NZ_JBHSIU010000027.1"/>
</dbReference>
<keyword evidence="1" id="KW-0812">Transmembrane</keyword>
<sequence length="168" mass="16895">MQLRGIQTSDGTTATLWFTADGVYVVGRSARQHTLLRLAGGSAFAALAVAMTAMGVGSAVSARAGVVLFVVAGVVGTVAVVTASVGWALSVRAGRAIRDGVTPPDLPLAAIRWARSTGEGERVRLTVGMEEGDELEFTAAGQAGADLVRLFAGMLGAGGPPGRSSAQG</sequence>
<keyword evidence="1" id="KW-1133">Transmembrane helix</keyword>
<reference evidence="3" key="1">
    <citation type="journal article" date="2019" name="Int. J. Syst. Evol. Microbiol.">
        <title>The Global Catalogue of Microorganisms (GCM) 10K type strain sequencing project: providing services to taxonomists for standard genome sequencing and annotation.</title>
        <authorList>
            <consortium name="The Broad Institute Genomics Platform"/>
            <consortium name="The Broad Institute Genome Sequencing Center for Infectious Disease"/>
            <person name="Wu L."/>
            <person name="Ma J."/>
        </authorList>
    </citation>
    <scope>NUCLEOTIDE SEQUENCE [LARGE SCALE GENOMIC DNA]</scope>
    <source>
        <strain evidence="3">CGMCC 4.7152</strain>
    </source>
</reference>
<evidence type="ECO:0000313" key="3">
    <source>
        <dbReference type="Proteomes" id="UP001595912"/>
    </source>
</evidence>
<evidence type="ECO:0000256" key="1">
    <source>
        <dbReference type="SAM" id="Phobius"/>
    </source>
</evidence>
<dbReference type="Proteomes" id="UP001595912">
    <property type="component" value="Unassembled WGS sequence"/>
</dbReference>
<dbReference type="EMBL" id="JBHSIU010000027">
    <property type="protein sequence ID" value="MFC5000609.1"/>
    <property type="molecule type" value="Genomic_DNA"/>
</dbReference>
<keyword evidence="3" id="KW-1185">Reference proteome</keyword>
<feature type="transmembrane region" description="Helical" evidence="1">
    <location>
        <begin position="66"/>
        <end position="89"/>
    </location>
</feature>
<name>A0ABV9VY02_9ACTN</name>